<dbReference type="Proteomes" id="UP000712600">
    <property type="component" value="Unassembled WGS sequence"/>
</dbReference>
<organism evidence="2 3">
    <name type="scientific">Brassica cretica</name>
    <name type="common">Mustard</name>
    <dbReference type="NCBI Taxonomy" id="69181"/>
    <lineage>
        <taxon>Eukaryota</taxon>
        <taxon>Viridiplantae</taxon>
        <taxon>Streptophyta</taxon>
        <taxon>Embryophyta</taxon>
        <taxon>Tracheophyta</taxon>
        <taxon>Spermatophyta</taxon>
        <taxon>Magnoliopsida</taxon>
        <taxon>eudicotyledons</taxon>
        <taxon>Gunneridae</taxon>
        <taxon>Pentapetalae</taxon>
        <taxon>rosids</taxon>
        <taxon>malvids</taxon>
        <taxon>Brassicales</taxon>
        <taxon>Brassicaceae</taxon>
        <taxon>Brassiceae</taxon>
        <taxon>Brassica</taxon>
    </lineage>
</organism>
<accession>A0A8S9SJX4</accession>
<evidence type="ECO:0000313" key="2">
    <source>
        <dbReference type="EMBL" id="KAF3600325.1"/>
    </source>
</evidence>
<dbReference type="EMBL" id="QGKX02000004">
    <property type="protein sequence ID" value="KAF3600325.1"/>
    <property type="molecule type" value="Genomic_DNA"/>
</dbReference>
<gene>
    <name evidence="2" type="ORF">F2Q69_00033935</name>
</gene>
<name>A0A8S9SJX4_BRACR</name>
<reference evidence="2" key="1">
    <citation type="submission" date="2019-12" db="EMBL/GenBank/DDBJ databases">
        <title>Genome sequencing and annotation of Brassica cretica.</title>
        <authorList>
            <person name="Studholme D.J."/>
            <person name="Sarris P."/>
        </authorList>
    </citation>
    <scope>NUCLEOTIDE SEQUENCE</scope>
    <source>
        <strain evidence="2">PFS-109/04</strain>
        <tissue evidence="2">Leaf</tissue>
    </source>
</reference>
<sequence length="115" mass="13155">MGEAAHGQALIASQKQLLIAMRELEDQMARLEERRNMSRRKTQGRGPRHGETIFGDAPEDGYVEPNPPDPSWITPHHILQTRKVKKTGIIFIDSTLKKEFRPIGIGPKYSRRKKL</sequence>
<evidence type="ECO:0000313" key="3">
    <source>
        <dbReference type="Proteomes" id="UP000712600"/>
    </source>
</evidence>
<feature type="compositionally biased region" description="Basic residues" evidence="1">
    <location>
        <begin position="37"/>
        <end position="47"/>
    </location>
</feature>
<evidence type="ECO:0000256" key="1">
    <source>
        <dbReference type="SAM" id="MobiDB-lite"/>
    </source>
</evidence>
<proteinExistence type="predicted"/>
<dbReference type="AlphaFoldDB" id="A0A8S9SJX4"/>
<comment type="caution">
    <text evidence="2">The sequence shown here is derived from an EMBL/GenBank/DDBJ whole genome shotgun (WGS) entry which is preliminary data.</text>
</comment>
<feature type="region of interest" description="Disordered" evidence="1">
    <location>
        <begin position="32"/>
        <end position="74"/>
    </location>
</feature>
<protein>
    <submittedName>
        <fullName evidence="2">Uncharacterized protein</fullName>
    </submittedName>
</protein>